<protein>
    <submittedName>
        <fullName evidence="2">Uncharacterized protein</fullName>
    </submittedName>
</protein>
<proteinExistence type="predicted"/>
<dbReference type="EMBL" id="BTSX01000004">
    <property type="protein sequence ID" value="GMS93379.1"/>
    <property type="molecule type" value="Genomic_DNA"/>
</dbReference>
<sequence length="89" mass="9972">CPTSSRWSQLFLEDPSPTTMFTDRICCCSTVAASKIMAFISVIMAGWVAIQAWFDPNQQWIGVTIWQSIMLVILILAGILVFIACSRRN</sequence>
<name>A0AAV5TDI9_9BILA</name>
<evidence type="ECO:0000313" key="2">
    <source>
        <dbReference type="EMBL" id="GMS93379.1"/>
    </source>
</evidence>
<keyword evidence="1" id="KW-1133">Transmembrane helix</keyword>
<feature type="non-terminal residue" evidence="2">
    <location>
        <position position="89"/>
    </location>
</feature>
<feature type="transmembrane region" description="Helical" evidence="1">
    <location>
        <begin position="36"/>
        <end position="54"/>
    </location>
</feature>
<feature type="transmembrane region" description="Helical" evidence="1">
    <location>
        <begin position="60"/>
        <end position="85"/>
    </location>
</feature>
<accession>A0AAV5TDI9</accession>
<feature type="non-terminal residue" evidence="2">
    <location>
        <position position="1"/>
    </location>
</feature>
<evidence type="ECO:0000256" key="1">
    <source>
        <dbReference type="SAM" id="Phobius"/>
    </source>
</evidence>
<keyword evidence="1" id="KW-0472">Membrane</keyword>
<comment type="caution">
    <text evidence="2">The sequence shown here is derived from an EMBL/GenBank/DDBJ whole genome shotgun (WGS) entry which is preliminary data.</text>
</comment>
<reference evidence="2" key="1">
    <citation type="submission" date="2023-10" db="EMBL/GenBank/DDBJ databases">
        <title>Genome assembly of Pristionchus species.</title>
        <authorList>
            <person name="Yoshida K."/>
            <person name="Sommer R.J."/>
        </authorList>
    </citation>
    <scope>NUCLEOTIDE SEQUENCE</scope>
    <source>
        <strain evidence="2">RS0144</strain>
    </source>
</reference>
<evidence type="ECO:0000313" key="3">
    <source>
        <dbReference type="Proteomes" id="UP001432027"/>
    </source>
</evidence>
<keyword evidence="1" id="KW-0812">Transmembrane</keyword>
<dbReference type="AlphaFoldDB" id="A0AAV5TDI9"/>
<keyword evidence="3" id="KW-1185">Reference proteome</keyword>
<gene>
    <name evidence="2" type="ORF">PENTCL1PPCAC_15554</name>
</gene>
<organism evidence="2 3">
    <name type="scientific">Pristionchus entomophagus</name>
    <dbReference type="NCBI Taxonomy" id="358040"/>
    <lineage>
        <taxon>Eukaryota</taxon>
        <taxon>Metazoa</taxon>
        <taxon>Ecdysozoa</taxon>
        <taxon>Nematoda</taxon>
        <taxon>Chromadorea</taxon>
        <taxon>Rhabditida</taxon>
        <taxon>Rhabditina</taxon>
        <taxon>Diplogasteromorpha</taxon>
        <taxon>Diplogasteroidea</taxon>
        <taxon>Neodiplogasteridae</taxon>
        <taxon>Pristionchus</taxon>
    </lineage>
</organism>
<dbReference type="Proteomes" id="UP001432027">
    <property type="component" value="Unassembled WGS sequence"/>
</dbReference>